<keyword evidence="2 6" id="KW-0645">Protease</keyword>
<dbReference type="InterPro" id="IPR013128">
    <property type="entry name" value="Peptidase_C1A"/>
</dbReference>
<dbReference type="AlphaFoldDB" id="A0A2G9U5P1"/>
<dbReference type="InterPro" id="IPR000169">
    <property type="entry name" value="Pept_cys_AS"/>
</dbReference>
<evidence type="ECO:0000313" key="6">
    <source>
        <dbReference type="EMBL" id="PIO65022.1"/>
    </source>
</evidence>
<proteinExistence type="inferred from homology"/>
<name>A0A2G9U5P1_TELCI</name>
<keyword evidence="7" id="KW-1185">Reference proteome</keyword>
<dbReference type="SMART" id="SM00645">
    <property type="entry name" value="Pept_C1"/>
    <property type="match status" value="1"/>
</dbReference>
<evidence type="ECO:0000256" key="1">
    <source>
        <dbReference type="ARBA" id="ARBA00008455"/>
    </source>
</evidence>
<dbReference type="GO" id="GO:0006508">
    <property type="term" value="P:proteolysis"/>
    <property type="evidence" value="ECO:0007669"/>
    <property type="project" value="UniProtKB-KW"/>
</dbReference>
<dbReference type="InterPro" id="IPR038765">
    <property type="entry name" value="Papain-like_cys_pep_sf"/>
</dbReference>
<keyword evidence="3" id="KW-0378">Hydrolase</keyword>
<dbReference type="Proteomes" id="UP000230423">
    <property type="component" value="Unassembled WGS sequence"/>
</dbReference>
<evidence type="ECO:0000259" key="5">
    <source>
        <dbReference type="SMART" id="SM00645"/>
    </source>
</evidence>
<gene>
    <name evidence="6" type="ORF">TELCIR_13328</name>
</gene>
<comment type="similarity">
    <text evidence="1">Belongs to the peptidase C1 family.</text>
</comment>
<sequence length="305" mass="34654">MHRQGLCGEGLSGVPVVRSGRMPYQNRFVVRRISRERFYEQAVHFSSLESFRNRKIPTEAEELTGKELIDYVNSHQSLWKAKENRRFARYPDRTKWGLMGVNHVRLSVMAKQHLSTTKDLDIYIPESFDSREEWPNCESIKVIRDQSSCGSCWAFGAVEAMSDRICIASKGEIQVSLSADDLLSCCKSCGFGCNGGDPLAAWKYWVRDGIVTGSNFTANQGCKPYPFPPCEHHSNKTHYDPCRHDLFPTPKCEKKCVPTYNEKSYNEDKYYGTFGVFGCTDAKILDFQVGERDEAQICASHELPG</sequence>
<dbReference type="InterPro" id="IPR000668">
    <property type="entry name" value="Peptidase_C1A_C"/>
</dbReference>
<reference evidence="6 7" key="1">
    <citation type="submission" date="2015-09" db="EMBL/GenBank/DDBJ databases">
        <title>Draft genome of the parasitic nematode Teladorsagia circumcincta isolate WARC Sus (inbred).</title>
        <authorList>
            <person name="Mitreva M."/>
        </authorList>
    </citation>
    <scope>NUCLEOTIDE SEQUENCE [LARGE SCALE GENOMIC DNA]</scope>
    <source>
        <strain evidence="6 7">S</strain>
    </source>
</reference>
<dbReference type="GO" id="GO:0008234">
    <property type="term" value="F:cysteine-type peptidase activity"/>
    <property type="evidence" value="ECO:0007669"/>
    <property type="project" value="UniProtKB-KW"/>
</dbReference>
<dbReference type="SUPFAM" id="SSF54001">
    <property type="entry name" value="Cysteine proteinases"/>
    <property type="match status" value="1"/>
</dbReference>
<evidence type="ECO:0000256" key="4">
    <source>
        <dbReference type="ARBA" id="ARBA00022807"/>
    </source>
</evidence>
<dbReference type="EMBL" id="KZ349371">
    <property type="protein sequence ID" value="PIO65022.1"/>
    <property type="molecule type" value="Genomic_DNA"/>
</dbReference>
<evidence type="ECO:0000256" key="3">
    <source>
        <dbReference type="ARBA" id="ARBA00022801"/>
    </source>
</evidence>
<keyword evidence="4" id="KW-0788">Thiol protease</keyword>
<organism evidence="6 7">
    <name type="scientific">Teladorsagia circumcincta</name>
    <name type="common">Brown stomach worm</name>
    <name type="synonym">Ostertagia circumcincta</name>
    <dbReference type="NCBI Taxonomy" id="45464"/>
    <lineage>
        <taxon>Eukaryota</taxon>
        <taxon>Metazoa</taxon>
        <taxon>Ecdysozoa</taxon>
        <taxon>Nematoda</taxon>
        <taxon>Chromadorea</taxon>
        <taxon>Rhabditida</taxon>
        <taxon>Rhabditina</taxon>
        <taxon>Rhabditomorpha</taxon>
        <taxon>Strongyloidea</taxon>
        <taxon>Trichostrongylidae</taxon>
        <taxon>Teladorsagia</taxon>
    </lineage>
</organism>
<dbReference type="PANTHER" id="PTHR12411">
    <property type="entry name" value="CYSTEINE PROTEASE FAMILY C1-RELATED"/>
    <property type="match status" value="1"/>
</dbReference>
<accession>A0A2G9U5P1</accession>
<feature type="domain" description="Peptidase C1A papain C-terminal" evidence="5">
    <location>
        <begin position="124"/>
        <end position="301"/>
    </location>
</feature>
<dbReference type="PROSITE" id="PS00139">
    <property type="entry name" value="THIOL_PROTEASE_CYS"/>
    <property type="match status" value="1"/>
</dbReference>
<dbReference type="OrthoDB" id="6514058at2759"/>
<dbReference type="Gene3D" id="3.90.70.10">
    <property type="entry name" value="Cysteine proteinases"/>
    <property type="match status" value="1"/>
</dbReference>
<evidence type="ECO:0000256" key="2">
    <source>
        <dbReference type="ARBA" id="ARBA00022670"/>
    </source>
</evidence>
<evidence type="ECO:0000313" key="7">
    <source>
        <dbReference type="Proteomes" id="UP000230423"/>
    </source>
</evidence>
<dbReference type="Pfam" id="PF00112">
    <property type="entry name" value="Peptidase_C1"/>
    <property type="match status" value="1"/>
</dbReference>
<protein>
    <submittedName>
        <fullName evidence="6">Papain family cysteine protease</fullName>
    </submittedName>
</protein>